<accession>A0A8W8N645</accession>
<keyword evidence="1" id="KW-1133">Transmembrane helix</keyword>
<name>A0A8W8N645_MAGGI</name>
<sequence>TKGDNSEQVEVIEYTDTELMDSSSGAGMCGATKGPHITLMTLILWPVAIFPSLAVAFYYGAWTWYNLYIYFSEERTICHKIFICPILIITFPLTVGLSSVGIAIFAAFVQISWSFYSWKMEFLDFEKGFYGWLCLKLDLSMCSPYDMYTDELELQPMKT</sequence>
<dbReference type="PANTHER" id="PTHR31777:SF0">
    <property type="entry name" value="TRANSMEMBRANE PROTEIN 169"/>
    <property type="match status" value="1"/>
</dbReference>
<dbReference type="InterPro" id="IPR029386">
    <property type="entry name" value="TMEM169"/>
</dbReference>
<dbReference type="Proteomes" id="UP000005408">
    <property type="component" value="Unassembled WGS sequence"/>
</dbReference>
<evidence type="ECO:0000256" key="1">
    <source>
        <dbReference type="SAM" id="Phobius"/>
    </source>
</evidence>
<dbReference type="EnsemblMetazoa" id="G4821.3">
    <property type="protein sequence ID" value="G4821.3:cds"/>
    <property type="gene ID" value="G4821"/>
</dbReference>
<keyword evidence="1" id="KW-0472">Membrane</keyword>
<evidence type="ECO:0008006" key="4">
    <source>
        <dbReference type="Google" id="ProtNLM"/>
    </source>
</evidence>
<proteinExistence type="predicted"/>
<feature type="transmembrane region" description="Helical" evidence="1">
    <location>
        <begin position="42"/>
        <end position="61"/>
    </location>
</feature>
<organism evidence="2 3">
    <name type="scientific">Magallana gigas</name>
    <name type="common">Pacific oyster</name>
    <name type="synonym">Crassostrea gigas</name>
    <dbReference type="NCBI Taxonomy" id="29159"/>
    <lineage>
        <taxon>Eukaryota</taxon>
        <taxon>Metazoa</taxon>
        <taxon>Spiralia</taxon>
        <taxon>Lophotrochozoa</taxon>
        <taxon>Mollusca</taxon>
        <taxon>Bivalvia</taxon>
        <taxon>Autobranchia</taxon>
        <taxon>Pteriomorphia</taxon>
        <taxon>Ostreida</taxon>
        <taxon>Ostreoidea</taxon>
        <taxon>Ostreidae</taxon>
        <taxon>Magallana</taxon>
    </lineage>
</organism>
<reference evidence="2" key="1">
    <citation type="submission" date="2022-08" db="UniProtKB">
        <authorList>
            <consortium name="EnsemblMetazoa"/>
        </authorList>
    </citation>
    <scope>IDENTIFICATION</scope>
    <source>
        <strain evidence="2">05x7-T-G4-1.051#20</strain>
    </source>
</reference>
<evidence type="ECO:0000313" key="3">
    <source>
        <dbReference type="Proteomes" id="UP000005408"/>
    </source>
</evidence>
<keyword evidence="3" id="KW-1185">Reference proteome</keyword>
<keyword evidence="1" id="KW-0812">Transmembrane</keyword>
<evidence type="ECO:0000313" key="2">
    <source>
        <dbReference type="EnsemblMetazoa" id="G4821.3:cds"/>
    </source>
</evidence>
<dbReference type="Pfam" id="PF15052">
    <property type="entry name" value="TMEM169"/>
    <property type="match status" value="1"/>
</dbReference>
<dbReference type="AlphaFoldDB" id="A0A8W8N645"/>
<dbReference type="PANTHER" id="PTHR31777">
    <property type="entry name" value="TRANSMEMBRANE PROTEIN 169"/>
    <property type="match status" value="1"/>
</dbReference>
<feature type="transmembrane region" description="Helical" evidence="1">
    <location>
        <begin position="82"/>
        <end position="109"/>
    </location>
</feature>
<protein>
    <recommendedName>
        <fullName evidence="4">Transmembrane protein 169</fullName>
    </recommendedName>
</protein>
<dbReference type="EnsemblMetazoa" id="G4821.2">
    <property type="protein sequence ID" value="G4821.2:cds"/>
    <property type="gene ID" value="G4821"/>
</dbReference>